<keyword evidence="1" id="KW-1185">Reference proteome</keyword>
<evidence type="ECO:0000313" key="1">
    <source>
        <dbReference type="Proteomes" id="UP000887565"/>
    </source>
</evidence>
<proteinExistence type="predicted"/>
<dbReference type="WBParaSite" id="nRc.2.0.1.t32232-RA">
    <property type="protein sequence ID" value="nRc.2.0.1.t32232-RA"/>
    <property type="gene ID" value="nRc.2.0.1.g32232"/>
</dbReference>
<dbReference type="Proteomes" id="UP000887565">
    <property type="component" value="Unplaced"/>
</dbReference>
<evidence type="ECO:0000313" key="2">
    <source>
        <dbReference type="WBParaSite" id="nRc.2.0.1.t32232-RA"/>
    </source>
</evidence>
<sequence length="93" mass="10689">MNFKFADEIFNKKNSYRNSSSPRKFSILQYTYNEAPKKISVYFAVETPRANIKISPANGFTGEIFASPVELSPDPTITSRHESKFNLRQPRIL</sequence>
<organism evidence="1 2">
    <name type="scientific">Romanomermis culicivorax</name>
    <name type="common">Nematode worm</name>
    <dbReference type="NCBI Taxonomy" id="13658"/>
    <lineage>
        <taxon>Eukaryota</taxon>
        <taxon>Metazoa</taxon>
        <taxon>Ecdysozoa</taxon>
        <taxon>Nematoda</taxon>
        <taxon>Enoplea</taxon>
        <taxon>Dorylaimia</taxon>
        <taxon>Mermithida</taxon>
        <taxon>Mermithoidea</taxon>
        <taxon>Mermithidae</taxon>
        <taxon>Romanomermis</taxon>
    </lineage>
</organism>
<reference evidence="2" key="1">
    <citation type="submission" date="2022-11" db="UniProtKB">
        <authorList>
            <consortium name="WormBaseParasite"/>
        </authorList>
    </citation>
    <scope>IDENTIFICATION</scope>
</reference>
<protein>
    <submittedName>
        <fullName evidence="2">Uncharacterized protein</fullName>
    </submittedName>
</protein>
<dbReference type="AlphaFoldDB" id="A0A915K0M9"/>
<name>A0A915K0M9_ROMCU</name>
<accession>A0A915K0M9</accession>